<proteinExistence type="inferred from homology"/>
<dbReference type="RefSeq" id="WP_409965472.1">
    <property type="nucleotide sequence ID" value="NZ_CP144143.1"/>
</dbReference>
<keyword evidence="9" id="KW-1185">Reference proteome</keyword>
<gene>
    <name evidence="8" type="ORF">PIECOFPK_01460</name>
</gene>
<evidence type="ECO:0000256" key="7">
    <source>
        <dbReference type="SAM" id="MobiDB-lite"/>
    </source>
</evidence>
<feature type="compositionally biased region" description="Basic and acidic residues" evidence="7">
    <location>
        <begin position="21"/>
        <end position="31"/>
    </location>
</feature>
<dbReference type="Proteomes" id="UP001321305">
    <property type="component" value="Chromosome"/>
</dbReference>
<comment type="function">
    <text evidence="1">This subunit may be involved in monitoring complementarity of crRNA and target RNA.</text>
</comment>
<evidence type="ECO:0000256" key="1">
    <source>
        <dbReference type="ARBA" id="ARBA00003640"/>
    </source>
</evidence>
<accession>A0ABZ2EKB8</accession>
<evidence type="ECO:0000313" key="9">
    <source>
        <dbReference type="Proteomes" id="UP001321305"/>
    </source>
</evidence>
<dbReference type="Pfam" id="PF03750">
    <property type="entry name" value="Csm2_III-A"/>
    <property type="match status" value="1"/>
</dbReference>
<organism evidence="8 9">
    <name type="scientific">Mycovorax composti</name>
    <dbReference type="NCBI Taxonomy" id="2962693"/>
    <lineage>
        <taxon>Bacteria</taxon>
        <taxon>Pseudomonadati</taxon>
        <taxon>Bacteroidota</taxon>
        <taxon>Chitinophagia</taxon>
        <taxon>Chitinophagales</taxon>
        <taxon>Chitinophagaceae</taxon>
        <taxon>Mycovorax</taxon>
    </lineage>
</organism>
<evidence type="ECO:0000256" key="4">
    <source>
        <dbReference type="ARBA" id="ARBA00022884"/>
    </source>
</evidence>
<feature type="region of interest" description="Disordered" evidence="7">
    <location>
        <begin position="1"/>
        <end position="31"/>
    </location>
</feature>
<evidence type="ECO:0000256" key="3">
    <source>
        <dbReference type="ARBA" id="ARBA00016118"/>
    </source>
</evidence>
<keyword evidence="5" id="KW-0051">Antiviral defense</keyword>
<dbReference type="NCBIfam" id="TIGR01870">
    <property type="entry name" value="cas_TM1810_Csm2"/>
    <property type="match status" value="1"/>
</dbReference>
<evidence type="ECO:0000256" key="6">
    <source>
        <dbReference type="ARBA" id="ARBA00031723"/>
    </source>
</evidence>
<sequence>MPNQKVHNSYNNNKGSNHSSKKNDNNKKNNKTTEEIVNEVIETYFKDIKADLLSLNNVTKIKTIFSKLEQFVNETASGLSSSQLRNVYSKIIEAKTPIDLQLLRPNLAYVAARNEKLQAKQVMALIDYLIQQVDSDEKQKHFKKVMEAIVAYHKYSTTKEKNSNNEA</sequence>
<protein>
    <recommendedName>
        <fullName evidence="3">CRISPR system Cms protein Csm2</fullName>
    </recommendedName>
    <alternativeName>
        <fullName evidence="6">CRISPR type III A-associated protein Csm2</fullName>
    </alternativeName>
</protein>
<name>A0ABZ2EKB8_9BACT</name>
<reference evidence="9" key="1">
    <citation type="submission" date="2024-01" db="EMBL/GenBank/DDBJ databases">
        <title>Mycovorax composti gen. nov. sp. nov., a member of the family Chitinophagaceae isolated from button mushroom compost.</title>
        <authorList>
            <person name="Thai M."/>
            <person name="Bell T.L."/>
            <person name="Kertesz M.A."/>
        </authorList>
    </citation>
    <scope>NUCLEOTIDE SEQUENCE [LARGE SCALE GENOMIC DNA]</scope>
    <source>
        <strain evidence="9">C216</strain>
    </source>
</reference>
<keyword evidence="4" id="KW-0694">RNA-binding</keyword>
<evidence type="ECO:0000256" key="5">
    <source>
        <dbReference type="ARBA" id="ARBA00023118"/>
    </source>
</evidence>
<dbReference type="InterPro" id="IPR010149">
    <property type="entry name" value="CRISPR-assoc_prot_Csm2_III-A"/>
</dbReference>
<evidence type="ECO:0000256" key="2">
    <source>
        <dbReference type="ARBA" id="ARBA00006896"/>
    </source>
</evidence>
<dbReference type="EMBL" id="CP144143">
    <property type="protein sequence ID" value="WWC83734.1"/>
    <property type="molecule type" value="Genomic_DNA"/>
</dbReference>
<evidence type="ECO:0000313" key="8">
    <source>
        <dbReference type="EMBL" id="WWC83734.1"/>
    </source>
</evidence>
<feature type="compositionally biased region" description="Low complexity" evidence="7">
    <location>
        <begin position="8"/>
        <end position="18"/>
    </location>
</feature>
<comment type="similarity">
    <text evidence="2">Belongs to the CRISPR-associated Csm2 family.</text>
</comment>